<feature type="domain" description="Endo-acting ulvan lyase 2nd" evidence="5">
    <location>
        <begin position="277"/>
        <end position="410"/>
    </location>
</feature>
<dbReference type="Pfam" id="PF07940">
    <property type="entry name" value="Hepar_II_III_C"/>
    <property type="match status" value="1"/>
</dbReference>
<dbReference type="InterPro" id="IPR058848">
    <property type="entry name" value="Ulvan_lyase_C"/>
</dbReference>
<dbReference type="InterPro" id="IPR008929">
    <property type="entry name" value="Chondroitin_lyas"/>
</dbReference>
<feature type="domain" description="Heparinase II/III-like C-terminal" evidence="3">
    <location>
        <begin position="455"/>
        <end position="511"/>
    </location>
</feature>
<name>A0A840E694_9BACT</name>
<dbReference type="Gene3D" id="2.70.98.70">
    <property type="match status" value="1"/>
</dbReference>
<gene>
    <name evidence="6" type="ORF">GGR28_001862</name>
</gene>
<sequence length="857" mass="96073">MNYRLATLLLFFLPLVGWAQRPMIWVRADERTEILQRIQEYPQVGAYYESFQQRVAGDLARHAADPAAYLLALPFDLNARTPGAIPPLKTYLSFQGKDNEEQDVMQHYLHTGIDCAMLYWLTREEKYARYAADVLHTFVGGLLPLTPGIDHHNAGWIYSEDHLREAREIGAQLPIIYDFIHDYLVENGTVFDLGTGSAAMFNREGAQHVFRTYAKLAVEQGIINCNWPILEMPSLLHNTLALDDPAERAEWLKYVTETSTDHQDAFPKIAELYENYGGTWPESFGYAQHVSQNLTYILTVLKHYDPSSQFLNRYPAFVAALPQARYFTYPDGKQTILFGDGHRPYHPLRDGLEMAFHLAGLSENLGLREEVGALLAYEKEEAGYRRFQLPERDFGASVYREPLTMLWYEPEVDAPVGNYPLPVTDELPFAGITLQRNLSATGDPRDAFMYFVGGAGFVHGHASGMNMEVYGKGEVLGAKSGRSQYRTDIHENYYRLFASHNTVVVNGASQGDGGWVNLGIETVQREAAEPAPKMAALTDRYAFSTSSFQDNRGSGDPARQQRTMAIVRTTDTTGYYVDVYRSRTESPEQYHDYIYHNIGDDLRLSDGTTGADLRTKKDPNRFAASAHKFYKSNRSFRDPGWHFFDKVRTAAEYSDNVAATFEAKSLHTESVRMRVHLPGGEDRSYTSAMAPPSTESPAPYDKLPTPTLVVRKQGEAWDDPFVAVLEPGEGQAPSALSVQRIGETCCGIEVSTGPEADYRRQYILALDDTNARYVNADYAIGFRGRFALLDTDRDGRLLGLYVGEGQELSYQTSTLTFADGATGAAYVDLSGAEPVITSHYPLQFKHGGTTTAYKPKK</sequence>
<dbReference type="Gene3D" id="1.50.10.100">
    <property type="entry name" value="Chondroitin AC/alginate lyase"/>
    <property type="match status" value="1"/>
</dbReference>
<dbReference type="SUPFAM" id="SSF48230">
    <property type="entry name" value="Chondroitin AC/alginate lyase"/>
    <property type="match status" value="1"/>
</dbReference>
<dbReference type="AlphaFoldDB" id="A0A840E694"/>
<evidence type="ECO:0008006" key="8">
    <source>
        <dbReference type="Google" id="ProtNLM"/>
    </source>
</evidence>
<evidence type="ECO:0000259" key="5">
    <source>
        <dbReference type="Pfam" id="PF26377"/>
    </source>
</evidence>
<feature type="domain" description="Endo-acting ulvan lyase C-terminal" evidence="4">
    <location>
        <begin position="744"/>
        <end position="823"/>
    </location>
</feature>
<dbReference type="GO" id="GO:0030313">
    <property type="term" value="C:cell envelope"/>
    <property type="evidence" value="ECO:0007669"/>
    <property type="project" value="UniProtKB-SubCell"/>
</dbReference>
<keyword evidence="7" id="KW-1185">Reference proteome</keyword>
<evidence type="ECO:0000259" key="4">
    <source>
        <dbReference type="Pfam" id="PF26374"/>
    </source>
</evidence>
<comment type="caution">
    <text evidence="6">The sequence shown here is derived from an EMBL/GenBank/DDBJ whole genome shotgun (WGS) entry which is preliminary data.</text>
</comment>
<dbReference type="InterPro" id="IPR058849">
    <property type="entry name" value="Ulvan_lyase_2nd"/>
</dbReference>
<dbReference type="Pfam" id="PF26374">
    <property type="entry name" value="Ulvan_lyaseC"/>
    <property type="match status" value="1"/>
</dbReference>
<dbReference type="GO" id="GO:0016829">
    <property type="term" value="F:lyase activity"/>
    <property type="evidence" value="ECO:0007669"/>
    <property type="project" value="InterPro"/>
</dbReference>
<reference evidence="6 7" key="1">
    <citation type="submission" date="2020-08" db="EMBL/GenBank/DDBJ databases">
        <title>Genomic Encyclopedia of Type Strains, Phase IV (KMG-IV): sequencing the most valuable type-strain genomes for metagenomic binning, comparative biology and taxonomic classification.</title>
        <authorList>
            <person name="Goeker M."/>
        </authorList>
    </citation>
    <scope>NUCLEOTIDE SEQUENCE [LARGE SCALE GENOMIC DNA]</scope>
    <source>
        <strain evidence="6 7">DSM 105137</strain>
    </source>
</reference>
<evidence type="ECO:0000313" key="7">
    <source>
        <dbReference type="Proteomes" id="UP000576209"/>
    </source>
</evidence>
<organism evidence="6 7">
    <name type="scientific">Neolewinella aquimaris</name>
    <dbReference type="NCBI Taxonomy" id="1835722"/>
    <lineage>
        <taxon>Bacteria</taxon>
        <taxon>Pseudomonadati</taxon>
        <taxon>Bacteroidota</taxon>
        <taxon>Saprospiria</taxon>
        <taxon>Saprospirales</taxon>
        <taxon>Lewinellaceae</taxon>
        <taxon>Neolewinella</taxon>
    </lineage>
</organism>
<evidence type="ECO:0000313" key="6">
    <source>
        <dbReference type="EMBL" id="MBB4079242.1"/>
    </source>
</evidence>
<dbReference type="EMBL" id="JACIFF010000004">
    <property type="protein sequence ID" value="MBB4079242.1"/>
    <property type="molecule type" value="Genomic_DNA"/>
</dbReference>
<dbReference type="Proteomes" id="UP000576209">
    <property type="component" value="Unassembled WGS sequence"/>
</dbReference>
<protein>
    <recommendedName>
        <fullName evidence="8">Heparinase II/III-like protein</fullName>
    </recommendedName>
</protein>
<feature type="region of interest" description="Disordered" evidence="2">
    <location>
        <begin position="679"/>
        <end position="704"/>
    </location>
</feature>
<evidence type="ECO:0000256" key="2">
    <source>
        <dbReference type="SAM" id="MobiDB-lite"/>
    </source>
</evidence>
<proteinExistence type="predicted"/>
<evidence type="ECO:0000256" key="1">
    <source>
        <dbReference type="ARBA" id="ARBA00004196"/>
    </source>
</evidence>
<comment type="subcellular location">
    <subcellularLocation>
        <location evidence="1">Cell envelope</location>
    </subcellularLocation>
</comment>
<dbReference type="InterPro" id="IPR012480">
    <property type="entry name" value="Hepar_II_III_C"/>
</dbReference>
<evidence type="ECO:0000259" key="3">
    <source>
        <dbReference type="Pfam" id="PF07940"/>
    </source>
</evidence>
<accession>A0A840E694</accession>
<dbReference type="RefSeq" id="WP_183495495.1">
    <property type="nucleotide sequence ID" value="NZ_JACIFF010000004.1"/>
</dbReference>
<dbReference type="Pfam" id="PF26377">
    <property type="entry name" value="Ulvan_lyase_2nd"/>
    <property type="match status" value="1"/>
</dbReference>